<evidence type="ECO:0000313" key="9">
    <source>
        <dbReference type="EMBL" id="CEQ43014.1"/>
    </source>
</evidence>
<dbReference type="PANTHER" id="PTHR43226">
    <property type="entry name" value="XAA-PRO AMINOPEPTIDASE 3"/>
    <property type="match status" value="1"/>
</dbReference>
<keyword evidence="3" id="KW-0479">Metal-binding</keyword>
<comment type="similarity">
    <text evidence="2">Belongs to the peptidase M24B family.</text>
</comment>
<keyword evidence="4" id="KW-0378">Hydrolase</keyword>
<evidence type="ECO:0000256" key="4">
    <source>
        <dbReference type="ARBA" id="ARBA00022801"/>
    </source>
</evidence>
<dbReference type="GO" id="GO:0006508">
    <property type="term" value="P:proteolysis"/>
    <property type="evidence" value="ECO:0007669"/>
    <property type="project" value="TreeGrafter"/>
</dbReference>
<evidence type="ECO:0000256" key="5">
    <source>
        <dbReference type="ARBA" id="ARBA00023211"/>
    </source>
</evidence>
<protein>
    <submittedName>
        <fullName evidence="9">SPOSA6832_04896-mRNA-1:cds</fullName>
    </submittedName>
</protein>
<reference evidence="10" key="1">
    <citation type="submission" date="2015-02" db="EMBL/GenBank/DDBJ databases">
        <authorList>
            <person name="Gon?alves P."/>
        </authorList>
    </citation>
    <scope>NUCLEOTIDE SEQUENCE [LARGE SCALE GENOMIC DNA]</scope>
</reference>
<feature type="domain" description="Peptidase M24" evidence="7">
    <location>
        <begin position="416"/>
        <end position="526"/>
    </location>
</feature>
<gene>
    <name evidence="9" type="primary">SPOSA6832_04896</name>
</gene>
<dbReference type="Gene3D" id="3.40.350.10">
    <property type="entry name" value="Creatinase/prolidase N-terminal domain"/>
    <property type="match status" value="1"/>
</dbReference>
<dbReference type="EMBL" id="CENE01000044">
    <property type="protein sequence ID" value="CEQ43014.1"/>
    <property type="molecule type" value="Genomic_DNA"/>
</dbReference>
<dbReference type="SUPFAM" id="SSF53092">
    <property type="entry name" value="Creatinase/prolidase N-terminal domain"/>
    <property type="match status" value="1"/>
</dbReference>
<dbReference type="AlphaFoldDB" id="A0A0D6ESS3"/>
<dbReference type="InterPro" id="IPR052433">
    <property type="entry name" value="X-Pro_dipept-like"/>
</dbReference>
<dbReference type="InterPro" id="IPR036005">
    <property type="entry name" value="Creatinase/aminopeptidase-like"/>
</dbReference>
<feature type="domain" description="Peptidase M24" evidence="7">
    <location>
        <begin position="203"/>
        <end position="302"/>
    </location>
</feature>
<keyword evidence="10" id="KW-1185">Reference proteome</keyword>
<dbReference type="Gene3D" id="3.90.230.10">
    <property type="entry name" value="Creatinase/methionine aminopeptidase superfamily"/>
    <property type="match status" value="1"/>
</dbReference>
<feature type="compositionally biased region" description="Low complexity" evidence="6">
    <location>
        <begin position="587"/>
        <end position="597"/>
    </location>
</feature>
<feature type="domain" description="Aminopeptidase P N-terminal" evidence="8">
    <location>
        <begin position="21"/>
        <end position="138"/>
    </location>
</feature>
<dbReference type="Pfam" id="PF00557">
    <property type="entry name" value="Peptidase_M24"/>
    <property type="match status" value="2"/>
</dbReference>
<dbReference type="GO" id="GO:0030145">
    <property type="term" value="F:manganese ion binding"/>
    <property type="evidence" value="ECO:0007669"/>
    <property type="project" value="InterPro"/>
</dbReference>
<evidence type="ECO:0000256" key="2">
    <source>
        <dbReference type="ARBA" id="ARBA00008766"/>
    </source>
</evidence>
<feature type="region of interest" description="Disordered" evidence="6">
    <location>
        <begin position="323"/>
        <end position="350"/>
    </location>
</feature>
<dbReference type="GO" id="GO:0070006">
    <property type="term" value="F:metalloaminopeptidase activity"/>
    <property type="evidence" value="ECO:0007669"/>
    <property type="project" value="InterPro"/>
</dbReference>
<evidence type="ECO:0000259" key="7">
    <source>
        <dbReference type="Pfam" id="PF00557"/>
    </source>
</evidence>
<evidence type="ECO:0000313" key="10">
    <source>
        <dbReference type="Proteomes" id="UP000243876"/>
    </source>
</evidence>
<dbReference type="InterPro" id="IPR029149">
    <property type="entry name" value="Creatin/AminoP/Spt16_N"/>
</dbReference>
<feature type="compositionally biased region" description="Basic residues" evidence="6">
    <location>
        <begin position="560"/>
        <end position="576"/>
    </location>
</feature>
<feature type="compositionally biased region" description="Polar residues" evidence="6">
    <location>
        <begin position="549"/>
        <end position="559"/>
    </location>
</feature>
<keyword evidence="5" id="KW-0464">Manganese</keyword>
<name>A0A0D6ESS3_SPOSA</name>
<dbReference type="InterPro" id="IPR007865">
    <property type="entry name" value="Aminopep_P_N"/>
</dbReference>
<accession>A0A0D6ESS3</accession>
<dbReference type="OrthoDB" id="10261878at2759"/>
<comment type="cofactor">
    <cofactor evidence="1">
        <name>Mn(2+)</name>
        <dbReference type="ChEBI" id="CHEBI:29035"/>
    </cofactor>
</comment>
<dbReference type="InterPro" id="IPR000994">
    <property type="entry name" value="Pept_M24"/>
</dbReference>
<feature type="region of interest" description="Disordered" evidence="6">
    <location>
        <begin position="536"/>
        <end position="597"/>
    </location>
</feature>
<evidence type="ECO:0000256" key="3">
    <source>
        <dbReference type="ARBA" id="ARBA00022723"/>
    </source>
</evidence>
<dbReference type="Proteomes" id="UP000243876">
    <property type="component" value="Unassembled WGS sequence"/>
</dbReference>
<evidence type="ECO:0000259" key="8">
    <source>
        <dbReference type="Pfam" id="PF05195"/>
    </source>
</evidence>
<sequence length="597" mass="65868">MQHTYLLLKRLLALNRPKSTAPAHHFVFLAGNKVAVRDDSDRELPFMQERNFAWLSGGCDVPGSALTIAYEHPGGEEVDESRVQTRLWLPAVDEAEPWRAANADDASAPLHVLEQVMWCGLPPSPEDLAKHIQVTAIHQGWTLASLYPPKPSHRDLPTILHHLPFTQPPTSVAAQINAPQPTSEYLIKALHEARRNKTPKEVELMKKASEITAGAHKHLMTLVGQGEITDENAAEAEFVSYCRKRGAKHQAYTPIMAAGTSAGTLHYIANDRPFPTQPTLLLVDAGAEYENYAADVTRVIPVRLCSSSFAVLRLTFDPPPAPDRKRWQVHEGVQGDRGAGVRDARGASPPRMRPRLVLAHPLPLQAAFGIIKPGANWEDVQFLMYPFFRPFFVSPASARLTCSGRTRRHDVLIRGFLKLGLFTAGSLGASVSQDEVVEKIKASGLSSAFYPHGVVGGLPNGRSSDPLLKYLRLRVPLEEGFVVTVEPGCYFNEHLFAPFKNSEFVNHDLLGQYSYVGGVRIEDKYVSLGFAPEPPANGSSPFPPHPLNPASSSPRMASRTSRRAGCPKRSPRSRRSRLTDTLRRPRFVFSRSRSGSL</sequence>
<dbReference type="Pfam" id="PF05195">
    <property type="entry name" value="AMP_N"/>
    <property type="match status" value="1"/>
</dbReference>
<dbReference type="SUPFAM" id="SSF55920">
    <property type="entry name" value="Creatinase/aminopeptidase"/>
    <property type="match status" value="1"/>
</dbReference>
<evidence type="ECO:0000256" key="1">
    <source>
        <dbReference type="ARBA" id="ARBA00001936"/>
    </source>
</evidence>
<organism evidence="9 10">
    <name type="scientific">Sporidiobolus salmonicolor</name>
    <name type="common">Yeast-like fungus</name>
    <name type="synonym">Sporobolomyces salmonicolor</name>
    <dbReference type="NCBI Taxonomy" id="5005"/>
    <lineage>
        <taxon>Eukaryota</taxon>
        <taxon>Fungi</taxon>
        <taxon>Dikarya</taxon>
        <taxon>Basidiomycota</taxon>
        <taxon>Pucciniomycotina</taxon>
        <taxon>Microbotryomycetes</taxon>
        <taxon>Sporidiobolales</taxon>
        <taxon>Sporidiobolaceae</taxon>
        <taxon>Sporobolomyces</taxon>
    </lineage>
</organism>
<evidence type="ECO:0000256" key="6">
    <source>
        <dbReference type="SAM" id="MobiDB-lite"/>
    </source>
</evidence>
<dbReference type="PANTHER" id="PTHR43226:SF1">
    <property type="entry name" value="XAA-PRO DIPEPTIDASE"/>
    <property type="match status" value="1"/>
</dbReference>
<proteinExistence type="inferred from homology"/>